<evidence type="ECO:0000313" key="2">
    <source>
        <dbReference type="EMBL" id="EDW28647.1"/>
    </source>
</evidence>
<feature type="compositionally biased region" description="Polar residues" evidence="1">
    <location>
        <begin position="267"/>
        <end position="282"/>
    </location>
</feature>
<gene>
    <name evidence="2" type="primary">Dper\GL19295</name>
    <name evidence="2" type="ORF">Dper_GL19295</name>
</gene>
<feature type="compositionally biased region" description="Polar residues" evidence="1">
    <location>
        <begin position="215"/>
        <end position="224"/>
    </location>
</feature>
<dbReference type="EMBL" id="CH479180">
    <property type="protein sequence ID" value="EDW28647.1"/>
    <property type="molecule type" value="Genomic_DNA"/>
</dbReference>
<keyword evidence="3" id="KW-1185">Reference proteome</keyword>
<protein>
    <submittedName>
        <fullName evidence="2">GL19295</fullName>
    </submittedName>
</protein>
<dbReference type="KEGG" id="dpe:6589281"/>
<name>B4G8G7_DROPE</name>
<dbReference type="PhylomeDB" id="B4G8G7"/>
<dbReference type="HOGENOM" id="CLU_872294_0_0_1"/>
<feature type="compositionally biased region" description="Basic residues" evidence="1">
    <location>
        <begin position="225"/>
        <end position="237"/>
    </location>
</feature>
<dbReference type="OrthoDB" id="7861362at2759"/>
<dbReference type="AlphaFoldDB" id="B4G8G7"/>
<organism evidence="3">
    <name type="scientific">Drosophila persimilis</name>
    <name type="common">Fruit fly</name>
    <dbReference type="NCBI Taxonomy" id="7234"/>
    <lineage>
        <taxon>Eukaryota</taxon>
        <taxon>Metazoa</taxon>
        <taxon>Ecdysozoa</taxon>
        <taxon>Arthropoda</taxon>
        <taxon>Hexapoda</taxon>
        <taxon>Insecta</taxon>
        <taxon>Pterygota</taxon>
        <taxon>Neoptera</taxon>
        <taxon>Endopterygota</taxon>
        <taxon>Diptera</taxon>
        <taxon>Brachycera</taxon>
        <taxon>Muscomorpha</taxon>
        <taxon>Ephydroidea</taxon>
        <taxon>Drosophilidae</taxon>
        <taxon>Drosophila</taxon>
        <taxon>Sophophora</taxon>
    </lineage>
</organism>
<dbReference type="OMA" id="APYSELH"/>
<feature type="region of interest" description="Disordered" evidence="1">
    <location>
        <begin position="264"/>
        <end position="326"/>
    </location>
</feature>
<feature type="region of interest" description="Disordered" evidence="1">
    <location>
        <begin position="215"/>
        <end position="247"/>
    </location>
</feature>
<dbReference type="Proteomes" id="UP000008744">
    <property type="component" value="Unassembled WGS sequence"/>
</dbReference>
<evidence type="ECO:0000256" key="1">
    <source>
        <dbReference type="SAM" id="MobiDB-lite"/>
    </source>
</evidence>
<accession>B4G8G7</accession>
<proteinExistence type="predicted"/>
<evidence type="ECO:0000313" key="3">
    <source>
        <dbReference type="Proteomes" id="UP000008744"/>
    </source>
</evidence>
<reference evidence="2 3" key="1">
    <citation type="journal article" date="2007" name="Nature">
        <title>Evolution of genes and genomes on the Drosophila phylogeny.</title>
        <authorList>
            <consortium name="Drosophila 12 Genomes Consortium"/>
            <person name="Clark A.G."/>
            <person name="Eisen M.B."/>
            <person name="Smith D.R."/>
            <person name="Bergman C.M."/>
            <person name="Oliver B."/>
            <person name="Markow T.A."/>
            <person name="Kaufman T.C."/>
            <person name="Kellis M."/>
            <person name="Gelbart W."/>
            <person name="Iyer V.N."/>
            <person name="Pollard D.A."/>
            <person name="Sackton T.B."/>
            <person name="Larracuente A.M."/>
            <person name="Singh N.D."/>
            <person name="Abad J.P."/>
            <person name="Abt D.N."/>
            <person name="Adryan B."/>
            <person name="Aguade M."/>
            <person name="Akashi H."/>
            <person name="Anderson W.W."/>
            <person name="Aquadro C.F."/>
            <person name="Ardell D.H."/>
            <person name="Arguello R."/>
            <person name="Artieri C.G."/>
            <person name="Barbash D.A."/>
            <person name="Barker D."/>
            <person name="Barsanti P."/>
            <person name="Batterham P."/>
            <person name="Batzoglou S."/>
            <person name="Begun D."/>
            <person name="Bhutkar A."/>
            <person name="Blanco E."/>
            <person name="Bosak S.A."/>
            <person name="Bradley R.K."/>
            <person name="Brand A.D."/>
            <person name="Brent M.R."/>
            <person name="Brooks A.N."/>
            <person name="Brown R.H."/>
            <person name="Butlin R.K."/>
            <person name="Caggese C."/>
            <person name="Calvi B.R."/>
            <person name="Bernardo de Carvalho A."/>
            <person name="Caspi A."/>
            <person name="Castrezana S."/>
            <person name="Celniker S.E."/>
            <person name="Chang J.L."/>
            <person name="Chapple C."/>
            <person name="Chatterji S."/>
            <person name="Chinwalla A."/>
            <person name="Civetta A."/>
            <person name="Clifton S.W."/>
            <person name="Comeron J.M."/>
            <person name="Costello J.C."/>
            <person name="Coyne J.A."/>
            <person name="Daub J."/>
            <person name="David R.G."/>
            <person name="Delcher A.L."/>
            <person name="Delehaunty K."/>
            <person name="Do C.B."/>
            <person name="Ebling H."/>
            <person name="Edwards K."/>
            <person name="Eickbush T."/>
            <person name="Evans J.D."/>
            <person name="Filipski A."/>
            <person name="Findeiss S."/>
            <person name="Freyhult E."/>
            <person name="Fulton L."/>
            <person name="Fulton R."/>
            <person name="Garcia A.C."/>
            <person name="Gardiner A."/>
            <person name="Garfield D.A."/>
            <person name="Garvin B.E."/>
            <person name="Gibson G."/>
            <person name="Gilbert D."/>
            <person name="Gnerre S."/>
            <person name="Godfrey J."/>
            <person name="Good R."/>
            <person name="Gotea V."/>
            <person name="Gravely B."/>
            <person name="Greenberg A.J."/>
            <person name="Griffiths-Jones S."/>
            <person name="Gross S."/>
            <person name="Guigo R."/>
            <person name="Gustafson E.A."/>
            <person name="Haerty W."/>
            <person name="Hahn M.W."/>
            <person name="Halligan D.L."/>
            <person name="Halpern A.L."/>
            <person name="Halter G.M."/>
            <person name="Han M.V."/>
            <person name="Heger A."/>
            <person name="Hillier L."/>
            <person name="Hinrichs A.S."/>
            <person name="Holmes I."/>
            <person name="Hoskins R.A."/>
            <person name="Hubisz M.J."/>
            <person name="Hultmark D."/>
            <person name="Huntley M.A."/>
            <person name="Jaffe D.B."/>
            <person name="Jagadeeshan S."/>
            <person name="Jeck W.R."/>
            <person name="Johnson J."/>
            <person name="Jones C.D."/>
            <person name="Jordan W.C."/>
            <person name="Karpen G.H."/>
            <person name="Kataoka E."/>
            <person name="Keightley P.D."/>
            <person name="Kheradpour P."/>
            <person name="Kirkness E.F."/>
            <person name="Koerich L.B."/>
            <person name="Kristiansen K."/>
            <person name="Kudrna D."/>
            <person name="Kulathinal R.J."/>
            <person name="Kumar S."/>
            <person name="Kwok R."/>
            <person name="Lander E."/>
            <person name="Langley C.H."/>
            <person name="Lapoint R."/>
            <person name="Lazzaro B.P."/>
            <person name="Lee S.J."/>
            <person name="Levesque L."/>
            <person name="Li R."/>
            <person name="Lin C.F."/>
            <person name="Lin M.F."/>
            <person name="Lindblad-Toh K."/>
            <person name="Llopart A."/>
            <person name="Long M."/>
            <person name="Low L."/>
            <person name="Lozovsky E."/>
            <person name="Lu J."/>
            <person name="Luo M."/>
            <person name="Machado C.A."/>
            <person name="Makalowski W."/>
            <person name="Marzo M."/>
            <person name="Matsuda M."/>
            <person name="Matzkin L."/>
            <person name="McAllister B."/>
            <person name="McBride C.S."/>
            <person name="McKernan B."/>
            <person name="McKernan K."/>
            <person name="Mendez-Lago M."/>
            <person name="Minx P."/>
            <person name="Mollenhauer M.U."/>
            <person name="Montooth K."/>
            <person name="Mount S.M."/>
            <person name="Mu X."/>
            <person name="Myers E."/>
            <person name="Negre B."/>
            <person name="Newfeld S."/>
            <person name="Nielsen R."/>
            <person name="Noor M.A."/>
            <person name="O'Grady P."/>
            <person name="Pachter L."/>
            <person name="Papaceit M."/>
            <person name="Parisi M.J."/>
            <person name="Parisi M."/>
            <person name="Parts L."/>
            <person name="Pedersen J.S."/>
            <person name="Pesole G."/>
            <person name="Phillippy A.M."/>
            <person name="Ponting C.P."/>
            <person name="Pop M."/>
            <person name="Porcelli D."/>
            <person name="Powell J.R."/>
            <person name="Prohaska S."/>
            <person name="Pruitt K."/>
            <person name="Puig M."/>
            <person name="Quesneville H."/>
            <person name="Ram K.R."/>
            <person name="Rand D."/>
            <person name="Rasmussen M.D."/>
            <person name="Reed L.K."/>
            <person name="Reenan R."/>
            <person name="Reily A."/>
            <person name="Remington K.A."/>
            <person name="Rieger T.T."/>
            <person name="Ritchie M.G."/>
            <person name="Robin C."/>
            <person name="Rogers Y.H."/>
            <person name="Rohde C."/>
            <person name="Rozas J."/>
            <person name="Rubenfield M.J."/>
            <person name="Ruiz A."/>
            <person name="Russo S."/>
            <person name="Salzberg S.L."/>
            <person name="Sanchez-Gracia A."/>
            <person name="Saranga D.J."/>
            <person name="Sato H."/>
            <person name="Schaeffer S.W."/>
            <person name="Schatz M.C."/>
            <person name="Schlenke T."/>
            <person name="Schwartz R."/>
            <person name="Segarra C."/>
            <person name="Singh R.S."/>
            <person name="Sirot L."/>
            <person name="Sirota M."/>
            <person name="Sisneros N.B."/>
            <person name="Smith C.D."/>
            <person name="Smith T.F."/>
            <person name="Spieth J."/>
            <person name="Stage D.E."/>
            <person name="Stark A."/>
            <person name="Stephan W."/>
            <person name="Strausberg R.L."/>
            <person name="Strempel S."/>
            <person name="Sturgill D."/>
            <person name="Sutton G."/>
            <person name="Sutton G.G."/>
            <person name="Tao W."/>
            <person name="Teichmann S."/>
            <person name="Tobari Y.N."/>
            <person name="Tomimura Y."/>
            <person name="Tsolas J.M."/>
            <person name="Valente V.L."/>
            <person name="Venter E."/>
            <person name="Venter J.C."/>
            <person name="Vicario S."/>
            <person name="Vieira F.G."/>
            <person name="Vilella A.J."/>
            <person name="Villasante A."/>
            <person name="Walenz B."/>
            <person name="Wang J."/>
            <person name="Wasserman M."/>
            <person name="Watts T."/>
            <person name="Wilson D."/>
            <person name="Wilson R.K."/>
            <person name="Wing R.A."/>
            <person name="Wolfner M.F."/>
            <person name="Wong A."/>
            <person name="Wong G.K."/>
            <person name="Wu C.I."/>
            <person name="Wu G."/>
            <person name="Yamamoto D."/>
            <person name="Yang H.P."/>
            <person name="Yang S.P."/>
            <person name="Yorke J.A."/>
            <person name="Yoshida K."/>
            <person name="Zdobnov E."/>
            <person name="Zhang P."/>
            <person name="Zhang Y."/>
            <person name="Zimin A.V."/>
            <person name="Baldwin J."/>
            <person name="Abdouelleil A."/>
            <person name="Abdulkadir J."/>
            <person name="Abebe A."/>
            <person name="Abera B."/>
            <person name="Abreu J."/>
            <person name="Acer S.C."/>
            <person name="Aftuck L."/>
            <person name="Alexander A."/>
            <person name="An P."/>
            <person name="Anderson E."/>
            <person name="Anderson S."/>
            <person name="Arachi H."/>
            <person name="Azer M."/>
            <person name="Bachantsang P."/>
            <person name="Barry A."/>
            <person name="Bayul T."/>
            <person name="Berlin A."/>
            <person name="Bessette D."/>
            <person name="Bloom T."/>
            <person name="Blye J."/>
            <person name="Boguslavskiy L."/>
            <person name="Bonnet C."/>
            <person name="Boukhgalter B."/>
            <person name="Bourzgui I."/>
            <person name="Brown A."/>
            <person name="Cahill P."/>
            <person name="Channer S."/>
            <person name="Cheshatsang Y."/>
            <person name="Chuda L."/>
            <person name="Citroen M."/>
            <person name="Collymore A."/>
            <person name="Cooke P."/>
            <person name="Costello M."/>
            <person name="D'Aco K."/>
            <person name="Daza R."/>
            <person name="De Haan G."/>
            <person name="DeGray S."/>
            <person name="DeMaso C."/>
            <person name="Dhargay N."/>
            <person name="Dooley K."/>
            <person name="Dooley E."/>
            <person name="Doricent M."/>
            <person name="Dorje P."/>
            <person name="Dorjee K."/>
            <person name="Dupes A."/>
            <person name="Elong R."/>
            <person name="Falk J."/>
            <person name="Farina A."/>
            <person name="Faro S."/>
            <person name="Ferguson D."/>
            <person name="Fisher S."/>
            <person name="Foley C.D."/>
            <person name="Franke A."/>
            <person name="Friedrich D."/>
            <person name="Gadbois L."/>
            <person name="Gearin G."/>
            <person name="Gearin C.R."/>
            <person name="Giannoukos G."/>
            <person name="Goode T."/>
            <person name="Graham J."/>
            <person name="Grandbois E."/>
            <person name="Grewal S."/>
            <person name="Gyaltsen K."/>
            <person name="Hafez N."/>
            <person name="Hagos B."/>
            <person name="Hall J."/>
            <person name="Henson C."/>
            <person name="Hollinger A."/>
            <person name="Honan T."/>
            <person name="Huard M.D."/>
            <person name="Hughes L."/>
            <person name="Hurhula B."/>
            <person name="Husby M.E."/>
            <person name="Kamat A."/>
            <person name="Kanga B."/>
            <person name="Kashin S."/>
            <person name="Khazanovich D."/>
            <person name="Kisner P."/>
            <person name="Lance K."/>
            <person name="Lara M."/>
            <person name="Lee W."/>
            <person name="Lennon N."/>
            <person name="Letendre F."/>
            <person name="LeVine R."/>
            <person name="Lipovsky A."/>
            <person name="Liu X."/>
            <person name="Liu J."/>
            <person name="Liu S."/>
            <person name="Lokyitsang T."/>
            <person name="Lokyitsang Y."/>
            <person name="Lubonja R."/>
            <person name="Lui A."/>
            <person name="MacDonald P."/>
            <person name="Magnisalis V."/>
            <person name="Maru K."/>
            <person name="Matthews C."/>
            <person name="McCusker W."/>
            <person name="McDonough S."/>
            <person name="Mehta T."/>
            <person name="Meldrim J."/>
            <person name="Meneus L."/>
            <person name="Mihai O."/>
            <person name="Mihalev A."/>
            <person name="Mihova T."/>
            <person name="Mittelman R."/>
            <person name="Mlenga V."/>
            <person name="Montmayeur A."/>
            <person name="Mulrain L."/>
            <person name="Navidi A."/>
            <person name="Naylor J."/>
            <person name="Negash T."/>
            <person name="Nguyen T."/>
            <person name="Nguyen N."/>
            <person name="Nicol R."/>
            <person name="Norbu C."/>
            <person name="Norbu N."/>
            <person name="Novod N."/>
            <person name="O'Neill B."/>
            <person name="Osman S."/>
            <person name="Markiewicz E."/>
            <person name="Oyono O.L."/>
            <person name="Patti C."/>
            <person name="Phunkhang P."/>
            <person name="Pierre F."/>
            <person name="Priest M."/>
            <person name="Raghuraman S."/>
            <person name="Rege F."/>
            <person name="Reyes R."/>
            <person name="Rise C."/>
            <person name="Rogov P."/>
            <person name="Ross K."/>
            <person name="Ryan E."/>
            <person name="Settipalli S."/>
            <person name="Shea T."/>
            <person name="Sherpa N."/>
            <person name="Shi L."/>
            <person name="Shih D."/>
            <person name="Sparrow T."/>
            <person name="Spaulding J."/>
            <person name="Stalker J."/>
            <person name="Stange-Thomann N."/>
            <person name="Stavropoulos S."/>
            <person name="Stone C."/>
            <person name="Strader C."/>
            <person name="Tesfaye S."/>
            <person name="Thomson T."/>
            <person name="Thoulutsang Y."/>
            <person name="Thoulutsang D."/>
            <person name="Topham K."/>
            <person name="Topping I."/>
            <person name="Tsamla T."/>
            <person name="Vassiliev H."/>
            <person name="Vo A."/>
            <person name="Wangchuk T."/>
            <person name="Wangdi T."/>
            <person name="Weiand M."/>
            <person name="Wilkinson J."/>
            <person name="Wilson A."/>
            <person name="Yadav S."/>
            <person name="Young G."/>
            <person name="Yu Q."/>
            <person name="Zembek L."/>
            <person name="Zhong D."/>
            <person name="Zimmer A."/>
            <person name="Zwirko Z."/>
            <person name="Jaffe D.B."/>
            <person name="Alvarez P."/>
            <person name="Brockman W."/>
            <person name="Butler J."/>
            <person name="Chin C."/>
            <person name="Gnerre S."/>
            <person name="Grabherr M."/>
            <person name="Kleber M."/>
            <person name="Mauceli E."/>
            <person name="MacCallum I."/>
        </authorList>
    </citation>
    <scope>NUCLEOTIDE SEQUENCE [LARGE SCALE GENOMIC DNA]</scope>
    <source>
        <strain evidence="3">MSH-3 / Tucson 14011-0111.49</strain>
    </source>
</reference>
<sequence length="326" mass="36182">MCAPCCPAGAQRMQSCQRPEKLVMAVPKEGKCCTAFQCAHCKTDTQHACRCSCHRNQAILYSLARLFRCRIQYVMSTLCRLALLETQSCHRNGRALERVKAPYTEAEDLAINDSIYDRCGEFIDPLDEDNAHKVMRLLFLAPVLKPGQYRSLVWMLQKLNVRVKGAVDLNWLVYTVATLRLGDFVCAFIRQDARAARLYNAQLCLKFCQPQGPVQATEEATQATQKRRRDGKGKARGKSTSGACARKRADRNAPVYCTRRPVGESTLRYSGSPSKLPGSTKSPGEFSTASAKDSRRASKSSNGSGKRTGPEFITVGVRMQGGTPWK</sequence>